<reference evidence="3 4" key="1">
    <citation type="submission" date="2011-11" db="EMBL/GenBank/DDBJ databases">
        <title>Improved High-Quality Draft sequence of Beggiatoa alba B18lD.</title>
        <authorList>
            <consortium name="US DOE Joint Genome Institute"/>
            <person name="Lucas S."/>
            <person name="Han J."/>
            <person name="Lapidus A."/>
            <person name="Cheng J.-F."/>
            <person name="Goodwin L."/>
            <person name="Pitluck S."/>
            <person name="Peters L."/>
            <person name="Mikhailova N."/>
            <person name="Held B."/>
            <person name="Detter J.C."/>
            <person name="Han C."/>
            <person name="Tapia R."/>
            <person name="Land M."/>
            <person name="Hauser L."/>
            <person name="Kyrpides N."/>
            <person name="Ivanova N."/>
            <person name="Pagani I."/>
            <person name="Samuel K."/>
            <person name="Teske A."/>
            <person name="Mueller J."/>
            <person name="Woyke T."/>
        </authorList>
    </citation>
    <scope>NUCLEOTIDE SEQUENCE [LARGE SCALE GENOMIC DNA]</scope>
    <source>
        <strain evidence="3 4">B18LD</strain>
    </source>
</reference>
<dbReference type="SUPFAM" id="SSF51182">
    <property type="entry name" value="RmlC-like cupins"/>
    <property type="match status" value="1"/>
</dbReference>
<dbReference type="EMBL" id="JH600070">
    <property type="protein sequence ID" value="EIJ42452.1"/>
    <property type="molecule type" value="Genomic_DNA"/>
</dbReference>
<evidence type="ECO:0000313" key="4">
    <source>
        <dbReference type="Proteomes" id="UP000005744"/>
    </source>
</evidence>
<organism evidence="3 4">
    <name type="scientific">Beggiatoa alba B18LD</name>
    <dbReference type="NCBI Taxonomy" id="395493"/>
    <lineage>
        <taxon>Bacteria</taxon>
        <taxon>Pseudomonadati</taxon>
        <taxon>Pseudomonadota</taxon>
        <taxon>Gammaproteobacteria</taxon>
        <taxon>Thiotrichales</taxon>
        <taxon>Thiotrichaceae</taxon>
        <taxon>Beggiatoa</taxon>
    </lineage>
</organism>
<dbReference type="Pfam" id="PF02311">
    <property type="entry name" value="AraC_binding"/>
    <property type="match status" value="1"/>
</dbReference>
<dbReference type="InterPro" id="IPR011051">
    <property type="entry name" value="RmlC_Cupin_sf"/>
</dbReference>
<evidence type="ECO:0000256" key="1">
    <source>
        <dbReference type="ARBA" id="ARBA00023125"/>
    </source>
</evidence>
<evidence type="ECO:0000313" key="3">
    <source>
        <dbReference type="EMBL" id="EIJ42452.1"/>
    </source>
</evidence>
<dbReference type="HOGENOM" id="CLU_086980_0_0_6"/>
<proteinExistence type="predicted"/>
<dbReference type="InterPro" id="IPR014710">
    <property type="entry name" value="RmlC-like_jellyroll"/>
</dbReference>
<protein>
    <submittedName>
        <fullName evidence="3">AraC-like regulator</fullName>
    </submittedName>
</protein>
<dbReference type="AlphaFoldDB" id="I3CFQ9"/>
<accession>I3CFQ9</accession>
<keyword evidence="4" id="KW-1185">Reference proteome</keyword>
<evidence type="ECO:0000259" key="2">
    <source>
        <dbReference type="Pfam" id="PF02311"/>
    </source>
</evidence>
<dbReference type="Proteomes" id="UP000005744">
    <property type="component" value="Unassembled WGS sequence"/>
</dbReference>
<sequence length="245" mass="27068">MSIEVMHIVNLFKFPASSVIPQVNLLYDESTDIFPSKLYELSGNAKFTVPENSTCFLYQHQGHSVLTGHYNLPVYAGMYACVTAGEIKAMNGQAIIIERLNYRGMFSIGGEVEPLGRLRYIDGCTDSLLVPPVKFGDACLNALFFPVNTHQTPHTHPSVRIGMVIRGHGICATPDHQVPLVVGDIFVIPTDTIHSFHTDANDELVVIAYHPDTDFGAKDEDHPMINRSLVNGVSARFIDEIRTKA</sequence>
<dbReference type="InterPro" id="IPR003313">
    <property type="entry name" value="AraC-bd"/>
</dbReference>
<dbReference type="GO" id="GO:0006355">
    <property type="term" value="P:regulation of DNA-templated transcription"/>
    <property type="evidence" value="ECO:0007669"/>
    <property type="project" value="InterPro"/>
</dbReference>
<dbReference type="eggNOG" id="COG0662">
    <property type="taxonomic scope" value="Bacteria"/>
</dbReference>
<dbReference type="Gene3D" id="2.60.120.10">
    <property type="entry name" value="Jelly Rolls"/>
    <property type="match status" value="1"/>
</dbReference>
<dbReference type="GO" id="GO:0003677">
    <property type="term" value="F:DNA binding"/>
    <property type="evidence" value="ECO:0007669"/>
    <property type="project" value="UniProtKB-KW"/>
</dbReference>
<name>I3CFQ9_9GAMM</name>
<keyword evidence="1" id="KW-0238">DNA-binding</keyword>
<feature type="domain" description="AraC-type arabinose-binding/dimerisation" evidence="2">
    <location>
        <begin position="152"/>
        <end position="206"/>
    </location>
</feature>
<gene>
    <name evidence="3" type="ORF">BegalDRAFT_1572</name>
</gene>
<dbReference type="STRING" id="395493.BegalDRAFT_1572"/>